<gene>
    <name evidence="7" type="ORF">ISF6_4976</name>
</gene>
<keyword evidence="2" id="KW-0812">Transmembrane</keyword>
<feature type="region of interest" description="Disordered" evidence="5">
    <location>
        <begin position="273"/>
        <end position="294"/>
    </location>
</feature>
<feature type="compositionally biased region" description="Low complexity" evidence="5">
    <location>
        <begin position="664"/>
        <end position="685"/>
    </location>
</feature>
<keyword evidence="8" id="KW-1185">Reference proteome</keyword>
<proteinExistence type="predicted"/>
<name>A0A0K8P779_PISS1</name>
<dbReference type="GO" id="GO:0005886">
    <property type="term" value="C:plasma membrane"/>
    <property type="evidence" value="ECO:0007669"/>
    <property type="project" value="InterPro"/>
</dbReference>
<feature type="region of interest" description="Disordered" evidence="5">
    <location>
        <begin position="1365"/>
        <end position="1406"/>
    </location>
</feature>
<protein>
    <recommendedName>
        <fullName evidence="6">Translocation and assembly module TamB C-terminal domain-containing protein</fullName>
    </recommendedName>
</protein>
<feature type="domain" description="Translocation and assembly module TamB C-terminal" evidence="6">
    <location>
        <begin position="1273"/>
        <end position="1645"/>
    </location>
</feature>
<feature type="compositionally biased region" description="Pro residues" evidence="5">
    <location>
        <begin position="228"/>
        <end position="238"/>
    </location>
</feature>
<feature type="region of interest" description="Disordered" evidence="5">
    <location>
        <begin position="654"/>
        <end position="685"/>
    </location>
</feature>
<evidence type="ECO:0000256" key="4">
    <source>
        <dbReference type="ARBA" id="ARBA00023136"/>
    </source>
</evidence>
<evidence type="ECO:0000256" key="2">
    <source>
        <dbReference type="ARBA" id="ARBA00022692"/>
    </source>
</evidence>
<evidence type="ECO:0000259" key="6">
    <source>
        <dbReference type="Pfam" id="PF04357"/>
    </source>
</evidence>
<dbReference type="GO" id="GO:0009306">
    <property type="term" value="P:protein secretion"/>
    <property type="evidence" value="ECO:0007669"/>
    <property type="project" value="InterPro"/>
</dbReference>
<accession>A0A0K8P779</accession>
<dbReference type="Pfam" id="PF04357">
    <property type="entry name" value="TamB"/>
    <property type="match status" value="1"/>
</dbReference>
<evidence type="ECO:0000256" key="1">
    <source>
        <dbReference type="ARBA" id="ARBA00004167"/>
    </source>
</evidence>
<reference evidence="7 8" key="2">
    <citation type="journal article" date="2016" name="Science">
        <title>A bacterium that degrades and assimilates poly(ethylene terephthalate).</title>
        <authorList>
            <person name="Yoshida S."/>
            <person name="Hiraga K."/>
            <person name="Takehana T."/>
            <person name="Taniguchi I."/>
            <person name="Yamaji H."/>
            <person name="Maeda Y."/>
            <person name="Toyohara K."/>
            <person name="Miyamoto K."/>
            <person name="Kimura Y."/>
            <person name="Oda K."/>
        </authorList>
    </citation>
    <scope>NUCLEOTIDE SEQUENCE [LARGE SCALE GENOMIC DNA]</scope>
    <source>
        <strain evidence="8">NBRC 110686 / TISTR 2288 / 201-F6</strain>
    </source>
</reference>
<comment type="caution">
    <text evidence="7">The sequence shown here is derived from an EMBL/GenBank/DDBJ whole genome shotgun (WGS) entry which is preliminary data.</text>
</comment>
<feature type="compositionally biased region" description="Low complexity" evidence="5">
    <location>
        <begin position="786"/>
        <end position="796"/>
    </location>
</feature>
<reference evidence="8" key="1">
    <citation type="submission" date="2015-07" db="EMBL/GenBank/DDBJ databases">
        <title>Discovery of a poly(ethylene terephthalate assimilation.</title>
        <authorList>
            <person name="Yoshida S."/>
            <person name="Hiraga K."/>
            <person name="Takehana T."/>
            <person name="Taniguchi I."/>
            <person name="Yamaji H."/>
            <person name="Maeda Y."/>
            <person name="Toyohara K."/>
            <person name="Miyamoto K."/>
            <person name="Kimura Y."/>
            <person name="Oda K."/>
        </authorList>
    </citation>
    <scope>NUCLEOTIDE SEQUENCE [LARGE SCALE GENOMIC DNA]</scope>
    <source>
        <strain evidence="8">NBRC 110686 / TISTR 2288 / 201-F6</strain>
    </source>
</reference>
<dbReference type="Proteomes" id="UP000037660">
    <property type="component" value="Unassembled WGS sequence"/>
</dbReference>
<dbReference type="STRING" id="1547922.ISF6_4976"/>
<dbReference type="EMBL" id="BBYR01000078">
    <property type="protein sequence ID" value="GAP38518.1"/>
    <property type="molecule type" value="Genomic_DNA"/>
</dbReference>
<feature type="region of interest" description="Disordered" evidence="5">
    <location>
        <begin position="498"/>
        <end position="558"/>
    </location>
</feature>
<feature type="compositionally biased region" description="Basic and acidic residues" evidence="5">
    <location>
        <begin position="1368"/>
        <end position="1380"/>
    </location>
</feature>
<dbReference type="PANTHER" id="PTHR36985:SF1">
    <property type="entry name" value="TRANSLOCATION AND ASSEMBLY MODULE SUBUNIT TAMB"/>
    <property type="match status" value="1"/>
</dbReference>
<feature type="region of interest" description="Disordered" evidence="5">
    <location>
        <begin position="786"/>
        <end position="810"/>
    </location>
</feature>
<organism evidence="7 8">
    <name type="scientific">Piscinibacter sakaiensis</name>
    <name type="common">Ideonella sakaiensis</name>
    <dbReference type="NCBI Taxonomy" id="1547922"/>
    <lineage>
        <taxon>Bacteria</taxon>
        <taxon>Pseudomonadati</taxon>
        <taxon>Pseudomonadota</taxon>
        <taxon>Betaproteobacteria</taxon>
        <taxon>Burkholderiales</taxon>
        <taxon>Sphaerotilaceae</taxon>
        <taxon>Piscinibacter</taxon>
    </lineage>
</organism>
<feature type="region of interest" description="Disordered" evidence="5">
    <location>
        <begin position="220"/>
        <end position="240"/>
    </location>
</feature>
<sequence length="1646" mass="168194">MVGGTLGGLLLALLVLLPVALVLGLRSEGGSAWLLQRLPGVEAVAPRGALLGDFSAQRLEIGFGAGGRVTLERPSWQGFALTPTPGRGPWATLRLDRLAADRLTLVLPPSPPSSGPPQAPASLRLPVALDIASLQLGELRAEALGAQPLRGLAARLSLGADGGQQHRLWLESLAWDRLSASGELQIGSDAPLPLQSRLALVPVGPATAAAAAPAASASASASTTPAPATSPAPAPAPAFDPLRDWQAELRLQGPLERLRVQARVTPTAAAPAAAASAGGASPAAPRTAPSAAAPAAAADRPALLDADAVLQPFQPWPLAELQARAHGLDLAAFSSAAPMTRLSGAAQVRSVAADQPALVELSVDNAAAGRWNEGRLPVHALRVALSARPDRPEVLEVRTLEAELGTRRQPAGRLLGEGRLDGARWRVDARLENLDPGGLDARAAAMRVSGRLSASGGPTEADAAGAGASAASAAPAAPAAPAASAVTDERWIRVSGRLEGRLDAGRGPTPASRATPAAGRRSTDATPRRAARAPATARTAAASATAASPGRASATRGQPVQLDIDAQLRLGPGGALALDARRLEARAGEARARLEGRLRRAAADADWQVDTRGELQAFDPRPWWSGPTDSPWRAGPHRLNAQWQAALRYDPAAVAPAPAPGRRPPATATATATTTTTTTPPAADPTGAGLAALAPLRGQAELTLRPSVLAGVALEGQARLGSTGRAPATEVRVDLALQAAGNRLQAEARLRSDRPAEDRVELRLDAPALAALAPVAALAGWAPTAPREGGRTAAGAAGSGAGAGRAAAGADSAGSGARAAALAGRLQARAGLQGRWPRISTTGELRADGLRLAGNALQRGELRWTLGTAADAPADLQARLDGAAFGTTVAEQLTVSLSGTARAHRLQLEARGGGSSNAAAASPAPAAAPPAAGAASAASPATASSAGATPGGPATLDPARPIAPAAQRPLTATLQGRGGLVFAGGGGLLTATGWRGQLQTLDVRSGSGADALGALSRDLEAEVDWPADGPARARLAPGRVELQAGPSRAALRWSRLAWQAGTPAGAGAAAPPAGIEAEATLEPLAVAPLLARLQPEFGWGGDLQIAGSLSLRSAPRPRAEVVIERRSGDLGVTDEFGTQRLGLSDLRLGLSAADGVWSFTQALAGSAVGVAAGAVVARTGSPTAWPDAATPIEGVVELRVAQLGTWATWIPTGWRLGGALHVSAGIGGRLGAPEITGALRGTDVSVRNFAEGVNVTEGQVAITLQGSTARVERFTARAGPGTLEIGGGASFGADPELTLTVQAKRFQLLGRVDRRIVASGDGRLRAGTNRVAFDGRFVVDEGLIDFTRGDAPSLSDDVVVVRAPPASREARTQEEAERRAGAAASRLGSESRTRPDGGATARPVAAAAAPRATAVVDLRVDLGRQLRLRGRGLDTGLRGELHITSPNRRLSVNGTVSTDGGTYQAYGQKLTVDRGAVIFSGPIDNPRLDIEATRPNTDVRVGVIVAGTAANPRIRLFSEPDLPEVDKLSWLVLGRATEGLGRTDTALLQRAALALLSGEGEGMSDRVTRLIGLDDLSVRQSDDDARETVIAVGKQISQRWYVGYERGLNATAGSWQLIYRIAQRLTLRAQSGLINSVDVVWTFRWQ</sequence>
<feature type="region of interest" description="Disordered" evidence="5">
    <location>
        <begin position="912"/>
        <end position="961"/>
    </location>
</feature>
<evidence type="ECO:0000256" key="3">
    <source>
        <dbReference type="ARBA" id="ARBA00022989"/>
    </source>
</evidence>
<feature type="compositionally biased region" description="Low complexity" evidence="5">
    <location>
        <begin position="532"/>
        <end position="556"/>
    </location>
</feature>
<evidence type="ECO:0000313" key="7">
    <source>
        <dbReference type="EMBL" id="GAP38518.1"/>
    </source>
</evidence>
<dbReference type="InterPro" id="IPR007452">
    <property type="entry name" value="TamB_C"/>
</dbReference>
<evidence type="ECO:0000256" key="5">
    <source>
        <dbReference type="SAM" id="MobiDB-lite"/>
    </source>
</evidence>
<comment type="subcellular location">
    <subcellularLocation>
        <location evidence="1">Membrane</location>
        <topology evidence="1">Single-pass membrane protein</topology>
    </subcellularLocation>
</comment>
<dbReference type="PANTHER" id="PTHR36985">
    <property type="entry name" value="TRANSLOCATION AND ASSEMBLY MODULE SUBUNIT TAMB"/>
    <property type="match status" value="1"/>
</dbReference>
<keyword evidence="3" id="KW-1133">Transmembrane helix</keyword>
<keyword evidence="4" id="KW-0472">Membrane</keyword>
<evidence type="ECO:0000313" key="8">
    <source>
        <dbReference type="Proteomes" id="UP000037660"/>
    </source>
</evidence>
<feature type="compositionally biased region" description="Low complexity" evidence="5">
    <location>
        <begin position="916"/>
        <end position="961"/>
    </location>
</feature>